<dbReference type="EMBL" id="PDNV01000008">
    <property type="protein sequence ID" value="PLC53223.1"/>
    <property type="molecule type" value="Genomic_DNA"/>
</dbReference>
<dbReference type="Gene3D" id="1.20.1290.10">
    <property type="entry name" value="AhpD-like"/>
    <property type="match status" value="1"/>
</dbReference>
<keyword evidence="2" id="KW-0560">Oxidoreductase</keyword>
<evidence type="ECO:0000313" key="3">
    <source>
        <dbReference type="Proteomes" id="UP000234328"/>
    </source>
</evidence>
<dbReference type="InterPro" id="IPR004675">
    <property type="entry name" value="AhpD_core"/>
</dbReference>
<dbReference type="InterPro" id="IPR003779">
    <property type="entry name" value="CMD-like"/>
</dbReference>
<reference evidence="2 3" key="1">
    <citation type="submission" date="2017-10" db="EMBL/GenBank/DDBJ databases">
        <title>Two draft genome sequences of Pusillimonas sp. strains isolated from a nitrate- and radionuclide-contaminated groundwater in Russia.</title>
        <authorList>
            <person name="Grouzdev D.S."/>
            <person name="Tourova T.P."/>
            <person name="Goeva M.A."/>
            <person name="Babich T.L."/>
            <person name="Sokolova D.S."/>
            <person name="Abdullin R."/>
            <person name="Poltaraus A.B."/>
            <person name="Toshchakov S.V."/>
            <person name="Nazina T.N."/>
        </authorList>
    </citation>
    <scope>NUCLEOTIDE SEQUENCE [LARGE SCALE GENOMIC DNA]</scope>
    <source>
        <strain evidence="2 3">JR1/69-2-13</strain>
    </source>
</reference>
<dbReference type="PANTHER" id="PTHR34846:SF10">
    <property type="entry name" value="CYTOPLASMIC PROTEIN"/>
    <property type="match status" value="1"/>
</dbReference>
<dbReference type="AlphaFoldDB" id="A0A2N4UDY4"/>
<gene>
    <name evidence="2" type="ORF">CR155_13140</name>
</gene>
<name>A0A2N4UDY4_9BURK</name>
<dbReference type="PANTHER" id="PTHR34846">
    <property type="entry name" value="4-CARBOXYMUCONOLACTONE DECARBOXYLASE FAMILY PROTEIN (AFU_ORTHOLOGUE AFUA_6G11590)"/>
    <property type="match status" value="1"/>
</dbReference>
<organism evidence="2 3">
    <name type="scientific">Pollutimonas nitritireducens</name>
    <dbReference type="NCBI Taxonomy" id="2045209"/>
    <lineage>
        <taxon>Bacteria</taxon>
        <taxon>Pseudomonadati</taxon>
        <taxon>Pseudomonadota</taxon>
        <taxon>Betaproteobacteria</taxon>
        <taxon>Burkholderiales</taxon>
        <taxon>Alcaligenaceae</taxon>
        <taxon>Pollutimonas</taxon>
    </lineage>
</organism>
<keyword evidence="3" id="KW-1185">Reference proteome</keyword>
<dbReference type="RefSeq" id="WP_102070493.1">
    <property type="nucleotide sequence ID" value="NZ_PDNV01000008.1"/>
</dbReference>
<dbReference type="OrthoDB" id="9801997at2"/>
<keyword evidence="2" id="KW-0575">Peroxidase</keyword>
<comment type="caution">
    <text evidence="2">The sequence shown here is derived from an EMBL/GenBank/DDBJ whole genome shotgun (WGS) entry which is preliminary data.</text>
</comment>
<feature type="domain" description="Carboxymuconolactone decarboxylase-like" evidence="1">
    <location>
        <begin position="14"/>
        <end position="92"/>
    </location>
</feature>
<accession>A0A2N4UDY4</accession>
<dbReference type="NCBIfam" id="TIGR00778">
    <property type="entry name" value="ahpD_dom"/>
    <property type="match status" value="1"/>
</dbReference>
<dbReference type="Proteomes" id="UP000234328">
    <property type="component" value="Unassembled WGS sequence"/>
</dbReference>
<proteinExistence type="predicted"/>
<dbReference type="InterPro" id="IPR029032">
    <property type="entry name" value="AhpD-like"/>
</dbReference>
<dbReference type="Pfam" id="PF02627">
    <property type="entry name" value="CMD"/>
    <property type="match status" value="1"/>
</dbReference>
<dbReference type="GO" id="GO:0051920">
    <property type="term" value="F:peroxiredoxin activity"/>
    <property type="evidence" value="ECO:0007669"/>
    <property type="project" value="InterPro"/>
</dbReference>
<protein>
    <submittedName>
        <fullName evidence="2">Alkylhydroperoxidase</fullName>
    </submittedName>
</protein>
<evidence type="ECO:0000313" key="2">
    <source>
        <dbReference type="EMBL" id="PLC53223.1"/>
    </source>
</evidence>
<dbReference type="SUPFAM" id="SSF69118">
    <property type="entry name" value="AhpD-like"/>
    <property type="match status" value="1"/>
</dbReference>
<sequence>MRLDYTKASPGGVKALGGVYGYVVQSGLEDVLVMLVYLRVSQINGCAYCLDMHTHDLIKKGVTPAKLALVQVWQEAGPLFSDREKAALAWAESVTRVAETQVPDDEFNAAAAVFNEKELADLTVAIGLMNAFNRLAISFRRTPESVLAATIVD</sequence>
<evidence type="ECO:0000259" key="1">
    <source>
        <dbReference type="Pfam" id="PF02627"/>
    </source>
</evidence>